<dbReference type="PANTHER" id="PTHR47186">
    <property type="entry name" value="LEUCINE-RICH REPEAT-CONTAINING PROTEIN 57"/>
    <property type="match status" value="1"/>
</dbReference>
<protein>
    <recommendedName>
        <fullName evidence="2">Disease resistance R13L4/SHOC-2-like LRR domain-containing protein</fullName>
    </recommendedName>
</protein>
<feature type="domain" description="Disease resistance R13L4/SHOC-2-like LRR" evidence="2">
    <location>
        <begin position="126"/>
        <end position="246"/>
    </location>
</feature>
<dbReference type="InterPro" id="IPR032675">
    <property type="entry name" value="LRR_dom_sf"/>
</dbReference>
<dbReference type="InterPro" id="IPR055414">
    <property type="entry name" value="LRR_R13L4/SHOC2-like"/>
</dbReference>
<dbReference type="Gramene" id="KCW74494">
    <property type="protein sequence ID" value="KCW74494"/>
    <property type="gene ID" value="EUGRSUZ_E03205"/>
</dbReference>
<evidence type="ECO:0000313" key="3">
    <source>
        <dbReference type="EMBL" id="KCW74493.1"/>
    </source>
</evidence>
<dbReference type="SUPFAM" id="SSF52058">
    <property type="entry name" value="L domain-like"/>
    <property type="match status" value="1"/>
</dbReference>
<dbReference type="EMBL" id="KK198757">
    <property type="protein sequence ID" value="KCW74494.1"/>
    <property type="molecule type" value="Genomic_DNA"/>
</dbReference>
<dbReference type="EMBL" id="KK198757">
    <property type="protein sequence ID" value="KCW74493.1"/>
    <property type="molecule type" value="Genomic_DNA"/>
</dbReference>
<dbReference type="Gene3D" id="3.80.10.10">
    <property type="entry name" value="Ribonuclease Inhibitor"/>
    <property type="match status" value="2"/>
</dbReference>
<organism evidence="3">
    <name type="scientific">Eucalyptus grandis</name>
    <name type="common">Flooded gum</name>
    <dbReference type="NCBI Taxonomy" id="71139"/>
    <lineage>
        <taxon>Eukaryota</taxon>
        <taxon>Viridiplantae</taxon>
        <taxon>Streptophyta</taxon>
        <taxon>Embryophyta</taxon>
        <taxon>Tracheophyta</taxon>
        <taxon>Spermatophyta</taxon>
        <taxon>Magnoliopsida</taxon>
        <taxon>eudicotyledons</taxon>
        <taxon>Gunneridae</taxon>
        <taxon>Pentapetalae</taxon>
        <taxon>rosids</taxon>
        <taxon>malvids</taxon>
        <taxon>Myrtales</taxon>
        <taxon>Myrtaceae</taxon>
        <taxon>Myrtoideae</taxon>
        <taxon>Eucalypteae</taxon>
        <taxon>Eucalyptus</taxon>
    </lineage>
</organism>
<evidence type="ECO:0000256" key="1">
    <source>
        <dbReference type="ARBA" id="ARBA00022737"/>
    </source>
</evidence>
<keyword evidence="1" id="KW-0677">Repeat</keyword>
<dbReference type="AlphaFoldDB" id="A0A059C7S1"/>
<name>A0A059C7S1_EUCGR</name>
<reference evidence="3" key="1">
    <citation type="submission" date="2013-07" db="EMBL/GenBank/DDBJ databases">
        <title>The genome of Eucalyptus grandis.</title>
        <authorList>
            <person name="Schmutz J."/>
            <person name="Hayes R."/>
            <person name="Myburg A."/>
            <person name="Tuskan G."/>
            <person name="Grattapaglia D."/>
            <person name="Rokhsar D.S."/>
        </authorList>
    </citation>
    <scope>NUCLEOTIDE SEQUENCE</scope>
    <source>
        <tissue evidence="3">Leaf extractions</tissue>
    </source>
</reference>
<gene>
    <name evidence="3" type="ORF">EUGRSUZ_E03205</name>
</gene>
<proteinExistence type="predicted"/>
<dbReference type="Gramene" id="KCW74493">
    <property type="protein sequence ID" value="KCW74493"/>
    <property type="gene ID" value="EUGRSUZ_E03205"/>
</dbReference>
<evidence type="ECO:0000259" key="2">
    <source>
        <dbReference type="Pfam" id="PF23598"/>
    </source>
</evidence>
<dbReference type="PANTHER" id="PTHR47186:SF18">
    <property type="entry name" value="RX N-TERMINAL DOMAIN-CONTAINING PROTEIN"/>
    <property type="match status" value="1"/>
</dbReference>
<dbReference type="Pfam" id="PF23598">
    <property type="entry name" value="LRR_14"/>
    <property type="match status" value="1"/>
</dbReference>
<dbReference type="STRING" id="71139.A0A059C7S1"/>
<accession>A0A059C7S1</accession>
<sequence length="280" mass="31375">MEKLVILDLCSSEVKLSLEDWITLMRKATCLKVLNAKGCHSIKAALEFPNPVPLEHLILEGCLLVIRTAHLSTSGLEHLVTLNMKGCTQIKYLPQALFPLRKLKELSIDETKIETLEFKEGFLPSLEILSAGKCKNLVDVDSITFLDKLQKLNLGSCENLKRLPDLIGLLTKLQEMDLSHTLIGKLPASVNKLDNLQVLKMVCTPLVQFPEAIKNLKKLEELDFSHCRSMQGECIVTGLDFLRVLKLEGTRIFPVLTRDNGNFRLHTPQFDNGDDGQMAS</sequence>